<organism evidence="8 9">
    <name type="scientific">Lactonifactor longoviformis DSM 17459</name>
    <dbReference type="NCBI Taxonomy" id="1122155"/>
    <lineage>
        <taxon>Bacteria</taxon>
        <taxon>Bacillati</taxon>
        <taxon>Bacillota</taxon>
        <taxon>Clostridia</taxon>
        <taxon>Eubacteriales</taxon>
        <taxon>Clostridiaceae</taxon>
        <taxon>Lactonifactor</taxon>
    </lineage>
</organism>
<proteinExistence type="inferred from homology"/>
<reference evidence="8 9" key="1">
    <citation type="submission" date="2016-11" db="EMBL/GenBank/DDBJ databases">
        <authorList>
            <person name="Jaros S."/>
            <person name="Januszkiewicz K."/>
            <person name="Wedrychowicz H."/>
        </authorList>
    </citation>
    <scope>NUCLEOTIDE SEQUENCE [LARGE SCALE GENOMIC DNA]</scope>
    <source>
        <strain evidence="8 9">DSM 17459</strain>
    </source>
</reference>
<feature type="transmembrane region" description="Helical" evidence="6">
    <location>
        <begin position="221"/>
        <end position="245"/>
    </location>
</feature>
<evidence type="ECO:0000313" key="8">
    <source>
        <dbReference type="EMBL" id="SHE58751.1"/>
    </source>
</evidence>
<feature type="transmembrane region" description="Helical" evidence="6">
    <location>
        <begin position="314"/>
        <end position="338"/>
    </location>
</feature>
<dbReference type="InterPro" id="IPR037185">
    <property type="entry name" value="EmrE-like"/>
</dbReference>
<dbReference type="Proteomes" id="UP000184245">
    <property type="component" value="Unassembled WGS sequence"/>
</dbReference>
<keyword evidence="9" id="KW-1185">Reference proteome</keyword>
<accession>A0A1M4UPS5</accession>
<comment type="subcellular location">
    <subcellularLocation>
        <location evidence="1">Membrane</location>
        <topology evidence="1">Multi-pass membrane protein</topology>
    </subcellularLocation>
</comment>
<dbReference type="AlphaFoldDB" id="A0A1M4UPS5"/>
<evidence type="ECO:0000259" key="7">
    <source>
        <dbReference type="Pfam" id="PF00892"/>
    </source>
</evidence>
<dbReference type="InterPro" id="IPR000620">
    <property type="entry name" value="EamA_dom"/>
</dbReference>
<protein>
    <submittedName>
        <fullName evidence="8">EamA-like transporter family protein</fullName>
    </submittedName>
</protein>
<dbReference type="RefSeq" id="WP_072849416.1">
    <property type="nucleotide sequence ID" value="NZ_FQVI01000003.1"/>
</dbReference>
<dbReference type="GO" id="GO:0016020">
    <property type="term" value="C:membrane"/>
    <property type="evidence" value="ECO:0007669"/>
    <property type="project" value="UniProtKB-SubCell"/>
</dbReference>
<keyword evidence="3 6" id="KW-0812">Transmembrane</keyword>
<feature type="transmembrane region" description="Helical" evidence="6">
    <location>
        <begin position="59"/>
        <end position="84"/>
    </location>
</feature>
<dbReference type="STRING" id="1122155.SAMN02745158_00924"/>
<comment type="similarity">
    <text evidence="2">Belongs to the EamA transporter family.</text>
</comment>
<dbReference type="InterPro" id="IPR050638">
    <property type="entry name" value="AA-Vitamin_Transporters"/>
</dbReference>
<evidence type="ECO:0000256" key="1">
    <source>
        <dbReference type="ARBA" id="ARBA00004141"/>
    </source>
</evidence>
<name>A0A1M4UPS5_9CLOT</name>
<evidence type="ECO:0000256" key="4">
    <source>
        <dbReference type="ARBA" id="ARBA00022989"/>
    </source>
</evidence>
<evidence type="ECO:0000256" key="6">
    <source>
        <dbReference type="SAM" id="Phobius"/>
    </source>
</evidence>
<evidence type="ECO:0000256" key="5">
    <source>
        <dbReference type="ARBA" id="ARBA00023136"/>
    </source>
</evidence>
<dbReference type="OrthoDB" id="37139at2"/>
<evidence type="ECO:0000313" key="9">
    <source>
        <dbReference type="Proteomes" id="UP000184245"/>
    </source>
</evidence>
<sequence>MDTFSENAKAKKIYEDRKVRLAMLGLGLAWISALSLVIFQNFNVTASERISQSFPNVIVFTYVLTLVILSFCEFCGGILMIIFNTIRGIPLAEYLRIWRVKSSRTVLGASILGGPVATACSIVGISFCGSTYGNCIIGLTPVITAILGTIFLKEKTGIRVFVGIILTVAGVVIASIAPPEGVSHFYLGLIITAAAPIGYAIEAIISTHAIDVSDPLIVCPLYRMIGGSLIELLCALIVCAATGHVNWITQIFAVIFSEPIILLFLFMSIIFLTIQYNGIYVAYSYCGATRGSAILFSTPIWSIPIGIVMSKMGIISFSVTTLGILGAFVIVVGILIVLAKPSELFNLRDV</sequence>
<dbReference type="EMBL" id="FQVI01000003">
    <property type="protein sequence ID" value="SHE58751.1"/>
    <property type="molecule type" value="Genomic_DNA"/>
</dbReference>
<feature type="transmembrane region" description="Helical" evidence="6">
    <location>
        <begin position="183"/>
        <end position="201"/>
    </location>
</feature>
<gene>
    <name evidence="8" type="ORF">SAMN02745158_00924</name>
</gene>
<feature type="transmembrane region" description="Helical" evidence="6">
    <location>
        <begin position="158"/>
        <end position="177"/>
    </location>
</feature>
<dbReference type="Pfam" id="PF00892">
    <property type="entry name" value="EamA"/>
    <property type="match status" value="1"/>
</dbReference>
<keyword evidence="5 6" id="KW-0472">Membrane</keyword>
<feature type="domain" description="EamA" evidence="7">
    <location>
        <begin position="75"/>
        <end position="175"/>
    </location>
</feature>
<dbReference type="SUPFAM" id="SSF103481">
    <property type="entry name" value="Multidrug resistance efflux transporter EmrE"/>
    <property type="match status" value="1"/>
</dbReference>
<evidence type="ECO:0000256" key="2">
    <source>
        <dbReference type="ARBA" id="ARBA00007362"/>
    </source>
</evidence>
<feature type="transmembrane region" description="Helical" evidence="6">
    <location>
        <begin position="131"/>
        <end position="151"/>
    </location>
</feature>
<dbReference type="PANTHER" id="PTHR32322:SF2">
    <property type="entry name" value="EAMA DOMAIN-CONTAINING PROTEIN"/>
    <property type="match status" value="1"/>
</dbReference>
<keyword evidence="4 6" id="KW-1133">Transmembrane helix</keyword>
<feature type="transmembrane region" description="Helical" evidence="6">
    <location>
        <begin position="21"/>
        <end position="39"/>
    </location>
</feature>
<feature type="transmembrane region" description="Helical" evidence="6">
    <location>
        <begin position="251"/>
        <end position="274"/>
    </location>
</feature>
<feature type="transmembrane region" description="Helical" evidence="6">
    <location>
        <begin position="105"/>
        <end position="125"/>
    </location>
</feature>
<dbReference type="PANTHER" id="PTHR32322">
    <property type="entry name" value="INNER MEMBRANE TRANSPORTER"/>
    <property type="match status" value="1"/>
</dbReference>
<evidence type="ECO:0000256" key="3">
    <source>
        <dbReference type="ARBA" id="ARBA00022692"/>
    </source>
</evidence>
<feature type="transmembrane region" description="Helical" evidence="6">
    <location>
        <begin position="281"/>
        <end position="302"/>
    </location>
</feature>